<evidence type="ECO:0000313" key="5">
    <source>
        <dbReference type="EMBL" id="ANE46325.1"/>
    </source>
</evidence>
<dbReference type="InterPro" id="IPR003313">
    <property type="entry name" value="AraC-bd"/>
</dbReference>
<feature type="domain" description="HTH araC/xylS-type" evidence="4">
    <location>
        <begin position="218"/>
        <end position="290"/>
    </location>
</feature>
<keyword evidence="2" id="KW-0238">DNA-binding</keyword>
<dbReference type="PROSITE" id="PS01124">
    <property type="entry name" value="HTH_ARAC_FAMILY_2"/>
    <property type="match status" value="1"/>
</dbReference>
<dbReference type="Pfam" id="PF12833">
    <property type="entry name" value="HTH_18"/>
    <property type="match status" value="1"/>
</dbReference>
<evidence type="ECO:0000259" key="4">
    <source>
        <dbReference type="PROSITE" id="PS01124"/>
    </source>
</evidence>
<dbReference type="PANTHER" id="PTHR43280:SF2">
    <property type="entry name" value="HTH-TYPE TRANSCRIPTIONAL REGULATOR EXSA"/>
    <property type="match status" value="1"/>
</dbReference>
<organism evidence="5 6">
    <name type="scientific">Paenibacillus swuensis</name>
    <dbReference type="NCBI Taxonomy" id="1178515"/>
    <lineage>
        <taxon>Bacteria</taxon>
        <taxon>Bacillati</taxon>
        <taxon>Bacillota</taxon>
        <taxon>Bacilli</taxon>
        <taxon>Bacillales</taxon>
        <taxon>Paenibacillaceae</taxon>
        <taxon>Paenibacillus</taxon>
    </lineage>
</organism>
<dbReference type="Gene3D" id="2.60.120.10">
    <property type="entry name" value="Jelly Rolls"/>
    <property type="match status" value="1"/>
</dbReference>
<dbReference type="GO" id="GO:0043565">
    <property type="term" value="F:sequence-specific DNA binding"/>
    <property type="evidence" value="ECO:0007669"/>
    <property type="project" value="InterPro"/>
</dbReference>
<dbReference type="SMART" id="SM00342">
    <property type="entry name" value="HTH_ARAC"/>
    <property type="match status" value="1"/>
</dbReference>
<dbReference type="InterPro" id="IPR018062">
    <property type="entry name" value="HTH_AraC-typ_CS"/>
</dbReference>
<gene>
    <name evidence="5" type="ORF">SY83_08585</name>
</gene>
<keyword evidence="3" id="KW-0804">Transcription</keyword>
<dbReference type="Proteomes" id="UP000076927">
    <property type="component" value="Chromosome"/>
</dbReference>
<dbReference type="KEGG" id="pswu:SY83_08585"/>
<evidence type="ECO:0000256" key="1">
    <source>
        <dbReference type="ARBA" id="ARBA00023015"/>
    </source>
</evidence>
<dbReference type="AlphaFoldDB" id="A0A172TH00"/>
<dbReference type="GO" id="GO:0003700">
    <property type="term" value="F:DNA-binding transcription factor activity"/>
    <property type="evidence" value="ECO:0007669"/>
    <property type="project" value="InterPro"/>
</dbReference>
<dbReference type="InterPro" id="IPR009057">
    <property type="entry name" value="Homeodomain-like_sf"/>
</dbReference>
<dbReference type="InterPro" id="IPR014710">
    <property type="entry name" value="RmlC-like_jellyroll"/>
</dbReference>
<dbReference type="PATRIC" id="fig|1178515.4.peg.1711"/>
<evidence type="ECO:0000313" key="6">
    <source>
        <dbReference type="Proteomes" id="UP000076927"/>
    </source>
</evidence>
<sequence>MHFLSEGVYGLLKFLESELINPDVGFHFSDYCSIKNTRGLHEHDFYEFFITYGGSVLHQVNGVKELLQEGTLVFIRPRDRHSYEELHHTDCYIMNVAFPARLMEDLFRFLGPSPFLERLINSAAPPQIVLPVSESLILKKRFHRLAWSAAYRTGSSDVPSLFKALITEVLFRQFSKQQKPELVLPDIPVWLTELQMTMKRKENFIEGLPALHSYCDKSPEYISRSIKRHLGVTPTEWINGFRLQYASKLLRSTDAEVIEVAMDSGFDNLSYFYRLFKSKFGQTPVQYRKSFKNLILPE</sequence>
<dbReference type="Gene3D" id="1.10.10.60">
    <property type="entry name" value="Homeodomain-like"/>
    <property type="match status" value="2"/>
</dbReference>
<evidence type="ECO:0000256" key="3">
    <source>
        <dbReference type="ARBA" id="ARBA00023163"/>
    </source>
</evidence>
<dbReference type="InterPro" id="IPR018060">
    <property type="entry name" value="HTH_AraC"/>
</dbReference>
<dbReference type="SUPFAM" id="SSF46689">
    <property type="entry name" value="Homeodomain-like"/>
    <property type="match status" value="1"/>
</dbReference>
<proteinExistence type="predicted"/>
<dbReference type="InterPro" id="IPR037923">
    <property type="entry name" value="HTH-like"/>
</dbReference>
<keyword evidence="1" id="KW-0805">Transcription regulation</keyword>
<dbReference type="InterPro" id="IPR020449">
    <property type="entry name" value="Tscrpt_reg_AraC-type_HTH"/>
</dbReference>
<accession>A0A172TH00</accession>
<dbReference type="PROSITE" id="PS00041">
    <property type="entry name" value="HTH_ARAC_FAMILY_1"/>
    <property type="match status" value="1"/>
</dbReference>
<name>A0A172TH00_9BACL</name>
<dbReference type="SUPFAM" id="SSF51215">
    <property type="entry name" value="Regulatory protein AraC"/>
    <property type="match status" value="1"/>
</dbReference>
<dbReference type="EMBL" id="CP011388">
    <property type="protein sequence ID" value="ANE46325.1"/>
    <property type="molecule type" value="Genomic_DNA"/>
</dbReference>
<dbReference type="Pfam" id="PF02311">
    <property type="entry name" value="AraC_binding"/>
    <property type="match status" value="1"/>
</dbReference>
<reference evidence="5 6" key="1">
    <citation type="submission" date="2015-01" db="EMBL/GenBank/DDBJ databases">
        <title>Paenibacillus swuensis/DY6/whole genome sequencing.</title>
        <authorList>
            <person name="Kim M.K."/>
            <person name="Srinivasan S."/>
            <person name="Lee J.-J."/>
        </authorList>
    </citation>
    <scope>NUCLEOTIDE SEQUENCE [LARGE SCALE GENOMIC DNA]</scope>
    <source>
        <strain evidence="5 6">DY6</strain>
    </source>
</reference>
<dbReference type="PRINTS" id="PR00032">
    <property type="entry name" value="HTHARAC"/>
</dbReference>
<evidence type="ECO:0000256" key="2">
    <source>
        <dbReference type="ARBA" id="ARBA00023125"/>
    </source>
</evidence>
<protein>
    <recommendedName>
        <fullName evidence="4">HTH araC/xylS-type domain-containing protein</fullName>
    </recommendedName>
</protein>
<dbReference type="STRING" id="1178515.SY83_08585"/>
<keyword evidence="6" id="KW-1185">Reference proteome</keyword>
<dbReference type="PANTHER" id="PTHR43280">
    <property type="entry name" value="ARAC-FAMILY TRANSCRIPTIONAL REGULATOR"/>
    <property type="match status" value="1"/>
</dbReference>